<dbReference type="AlphaFoldDB" id="A0A1Q3BP68"/>
<protein>
    <submittedName>
        <fullName evidence="1">Uncharacterized protein</fullName>
    </submittedName>
</protein>
<comment type="caution">
    <text evidence="1">The sequence shown here is derived from an EMBL/GenBank/DDBJ whole genome shotgun (WGS) entry which is preliminary data.</text>
</comment>
<accession>A0A1Q3BP68</accession>
<dbReference type="EMBL" id="BDDD01000740">
    <property type="protein sequence ID" value="GAV69652.1"/>
    <property type="molecule type" value="Genomic_DNA"/>
</dbReference>
<organism evidence="1 2">
    <name type="scientific">Cephalotus follicularis</name>
    <name type="common">Albany pitcher plant</name>
    <dbReference type="NCBI Taxonomy" id="3775"/>
    <lineage>
        <taxon>Eukaryota</taxon>
        <taxon>Viridiplantae</taxon>
        <taxon>Streptophyta</taxon>
        <taxon>Embryophyta</taxon>
        <taxon>Tracheophyta</taxon>
        <taxon>Spermatophyta</taxon>
        <taxon>Magnoliopsida</taxon>
        <taxon>eudicotyledons</taxon>
        <taxon>Gunneridae</taxon>
        <taxon>Pentapetalae</taxon>
        <taxon>rosids</taxon>
        <taxon>fabids</taxon>
        <taxon>Oxalidales</taxon>
        <taxon>Cephalotaceae</taxon>
        <taxon>Cephalotus</taxon>
    </lineage>
</organism>
<dbReference type="Proteomes" id="UP000187406">
    <property type="component" value="Unassembled WGS sequence"/>
</dbReference>
<name>A0A1Q3BP68_CEPFO</name>
<evidence type="ECO:0000313" key="2">
    <source>
        <dbReference type="Proteomes" id="UP000187406"/>
    </source>
</evidence>
<proteinExistence type="predicted"/>
<reference evidence="2" key="1">
    <citation type="submission" date="2016-04" db="EMBL/GenBank/DDBJ databases">
        <title>Cephalotus genome sequencing.</title>
        <authorList>
            <person name="Fukushima K."/>
            <person name="Hasebe M."/>
            <person name="Fang X."/>
        </authorList>
    </citation>
    <scope>NUCLEOTIDE SEQUENCE [LARGE SCALE GENOMIC DNA]</scope>
    <source>
        <strain evidence="2">cv. St1</strain>
    </source>
</reference>
<dbReference type="InParanoid" id="A0A1Q3BP68"/>
<gene>
    <name evidence="1" type="ORF">CFOL_v3_13153</name>
</gene>
<sequence length="59" mass="6675">MAAMEASNPGSIVIWQYFSRKWTLLYDQGRRWGDMTINMVEIFNGVLKGARGLPITALV</sequence>
<keyword evidence="2" id="KW-1185">Reference proteome</keyword>
<dbReference type="OrthoDB" id="1745045at2759"/>
<evidence type="ECO:0000313" key="1">
    <source>
        <dbReference type="EMBL" id="GAV69652.1"/>
    </source>
</evidence>